<sequence>PMGLDESIEPNSAYGHAQEISTGKDTTSGHWEITGAPVLYECGYFKEKQNSFPKALLDHIVERTGISGYLGNCHSSG</sequence>
<evidence type="ECO:0000256" key="1">
    <source>
        <dbReference type="SAM" id="MobiDB-lite"/>
    </source>
</evidence>
<comment type="caution">
    <text evidence="2">The sequence shown here is derived from an EMBL/GenBank/DDBJ whole genome shotgun (WGS) entry which is preliminary data.</text>
</comment>
<reference evidence="2 3" key="1">
    <citation type="submission" date="2024-02" db="EMBL/GenBank/DDBJ databases">
        <title>Bacteria isolated from the canopy kelp, Nereocystis luetkeana.</title>
        <authorList>
            <person name="Pfister C.A."/>
            <person name="Younker I.T."/>
            <person name="Light S.H."/>
        </authorList>
    </citation>
    <scope>NUCLEOTIDE SEQUENCE [LARGE SCALE GENOMIC DNA]</scope>
    <source>
        <strain evidence="2 3">TI.1.05</strain>
    </source>
</reference>
<keyword evidence="3" id="KW-1185">Reference proteome</keyword>
<protein>
    <submittedName>
        <fullName evidence="2">Phosphopentomutase</fullName>
    </submittedName>
</protein>
<dbReference type="PANTHER" id="PTHR21110">
    <property type="entry name" value="PHOSPHOPENTOMUTASE"/>
    <property type="match status" value="1"/>
</dbReference>
<dbReference type="InterPro" id="IPR017850">
    <property type="entry name" value="Alkaline_phosphatase_core_sf"/>
</dbReference>
<feature type="compositionally biased region" description="Polar residues" evidence="1">
    <location>
        <begin position="19"/>
        <end position="28"/>
    </location>
</feature>
<dbReference type="Gene3D" id="3.40.720.10">
    <property type="entry name" value="Alkaline Phosphatase, subunit A"/>
    <property type="match status" value="1"/>
</dbReference>
<feature type="non-terminal residue" evidence="2">
    <location>
        <position position="77"/>
    </location>
</feature>
<dbReference type="SUPFAM" id="SSF53649">
    <property type="entry name" value="Alkaline phosphatase-like"/>
    <property type="match status" value="1"/>
</dbReference>
<feature type="region of interest" description="Disordered" evidence="1">
    <location>
        <begin position="1"/>
        <end position="28"/>
    </location>
</feature>
<dbReference type="InterPro" id="IPR010045">
    <property type="entry name" value="DeoB"/>
</dbReference>
<gene>
    <name evidence="2" type="ORF">V6256_15495</name>
</gene>
<accession>A0ABU9GUQ3</accession>
<proteinExistence type="predicted"/>
<evidence type="ECO:0000313" key="3">
    <source>
        <dbReference type="Proteomes" id="UP001369082"/>
    </source>
</evidence>
<feature type="non-terminal residue" evidence="2">
    <location>
        <position position="1"/>
    </location>
</feature>
<organism evidence="2 3">
    <name type="scientific">Psychromonas aquatilis</name>
    <dbReference type="NCBI Taxonomy" id="2005072"/>
    <lineage>
        <taxon>Bacteria</taxon>
        <taxon>Pseudomonadati</taxon>
        <taxon>Pseudomonadota</taxon>
        <taxon>Gammaproteobacteria</taxon>
        <taxon>Alteromonadales</taxon>
        <taxon>Psychromonadaceae</taxon>
        <taxon>Psychromonas</taxon>
    </lineage>
</organism>
<dbReference type="PANTHER" id="PTHR21110:SF0">
    <property type="entry name" value="PHOSPHOPENTOMUTASE"/>
    <property type="match status" value="1"/>
</dbReference>
<evidence type="ECO:0000313" key="2">
    <source>
        <dbReference type="EMBL" id="MEL0630981.1"/>
    </source>
</evidence>
<name>A0ABU9GUQ3_9GAMM</name>
<dbReference type="EMBL" id="JBAKAZ010000256">
    <property type="protein sequence ID" value="MEL0630981.1"/>
    <property type="molecule type" value="Genomic_DNA"/>
</dbReference>
<dbReference type="Proteomes" id="UP001369082">
    <property type="component" value="Unassembled WGS sequence"/>
</dbReference>